<sequence length="95" mass="10969">MVIFSVIGILLFVYLLLLIGRLILDWVQVFARDWRPRGAVLVVAEAVYTVTDPPLRLLRRIIPPIRLGSVQLDLGYIILFFVVSFLWRLFTSLGR</sequence>
<accession>A0ABQ6I6G8</accession>
<feature type="transmembrane region" description="Helical" evidence="1">
    <location>
        <begin position="70"/>
        <end position="90"/>
    </location>
</feature>
<gene>
    <name evidence="2" type="ORF">GCM10025864_41390</name>
</gene>
<dbReference type="Pfam" id="PF02325">
    <property type="entry name" value="CCB3_YggT"/>
    <property type="match status" value="1"/>
</dbReference>
<keyword evidence="1" id="KW-0812">Transmembrane</keyword>
<comment type="caution">
    <text evidence="2">The sequence shown here is derived from an EMBL/GenBank/DDBJ whole genome shotgun (WGS) entry which is preliminary data.</text>
</comment>
<feature type="transmembrane region" description="Helical" evidence="1">
    <location>
        <begin position="6"/>
        <end position="27"/>
    </location>
</feature>
<organism evidence="2 3">
    <name type="scientific">Luteimicrobium album</name>
    <dbReference type="NCBI Taxonomy" id="1054550"/>
    <lineage>
        <taxon>Bacteria</taxon>
        <taxon>Bacillati</taxon>
        <taxon>Actinomycetota</taxon>
        <taxon>Actinomycetes</taxon>
        <taxon>Micrococcales</taxon>
        <taxon>Luteimicrobium</taxon>
    </lineage>
</organism>
<keyword evidence="1" id="KW-1133">Transmembrane helix</keyword>
<keyword evidence="1" id="KW-0472">Membrane</keyword>
<evidence type="ECO:0000313" key="2">
    <source>
        <dbReference type="EMBL" id="GMA26380.1"/>
    </source>
</evidence>
<dbReference type="InterPro" id="IPR003425">
    <property type="entry name" value="CCB3/YggT"/>
</dbReference>
<protein>
    <submittedName>
        <fullName evidence="2">YggT family protein</fullName>
    </submittedName>
</protein>
<reference evidence="3" key="1">
    <citation type="journal article" date="2019" name="Int. J. Syst. Evol. Microbiol.">
        <title>The Global Catalogue of Microorganisms (GCM) 10K type strain sequencing project: providing services to taxonomists for standard genome sequencing and annotation.</title>
        <authorList>
            <consortium name="The Broad Institute Genomics Platform"/>
            <consortium name="The Broad Institute Genome Sequencing Center for Infectious Disease"/>
            <person name="Wu L."/>
            <person name="Ma J."/>
        </authorList>
    </citation>
    <scope>NUCLEOTIDE SEQUENCE [LARGE SCALE GENOMIC DNA]</scope>
    <source>
        <strain evidence="3">NBRC 106348</strain>
    </source>
</reference>
<dbReference type="EMBL" id="BSUK01000001">
    <property type="protein sequence ID" value="GMA26380.1"/>
    <property type="molecule type" value="Genomic_DNA"/>
</dbReference>
<proteinExistence type="predicted"/>
<keyword evidence="3" id="KW-1185">Reference proteome</keyword>
<dbReference type="Proteomes" id="UP001157091">
    <property type="component" value="Unassembled WGS sequence"/>
</dbReference>
<evidence type="ECO:0000256" key="1">
    <source>
        <dbReference type="SAM" id="Phobius"/>
    </source>
</evidence>
<evidence type="ECO:0000313" key="3">
    <source>
        <dbReference type="Proteomes" id="UP001157091"/>
    </source>
</evidence>
<name>A0ABQ6I6G8_9MICO</name>